<accession>A0ABS2M0E0</accession>
<comment type="caution">
    <text evidence="1">The sequence shown here is derived from an EMBL/GenBank/DDBJ whole genome shotgun (WGS) entry which is preliminary data.</text>
</comment>
<keyword evidence="2" id="KW-1185">Reference proteome</keyword>
<organism evidence="1 2">
    <name type="scientific">Micromonospora luteifusca</name>
    <dbReference type="NCBI Taxonomy" id="709860"/>
    <lineage>
        <taxon>Bacteria</taxon>
        <taxon>Bacillati</taxon>
        <taxon>Actinomycetota</taxon>
        <taxon>Actinomycetes</taxon>
        <taxon>Micromonosporales</taxon>
        <taxon>Micromonosporaceae</taxon>
        <taxon>Micromonospora</taxon>
    </lineage>
</organism>
<proteinExistence type="predicted"/>
<name>A0ABS2M0E0_9ACTN</name>
<dbReference type="EMBL" id="JAFBBP010000001">
    <property type="protein sequence ID" value="MBM7493918.1"/>
    <property type="molecule type" value="Genomic_DNA"/>
</dbReference>
<dbReference type="Proteomes" id="UP000764837">
    <property type="component" value="Unassembled WGS sequence"/>
</dbReference>
<evidence type="ECO:0000313" key="1">
    <source>
        <dbReference type="EMBL" id="MBM7493918.1"/>
    </source>
</evidence>
<protein>
    <submittedName>
        <fullName evidence="1">Uncharacterized protein</fullName>
    </submittedName>
</protein>
<gene>
    <name evidence="1" type="ORF">JOD64_005140</name>
</gene>
<dbReference type="RefSeq" id="WP_275581595.1">
    <property type="nucleotide sequence ID" value="NZ_JAFBBP010000001.1"/>
</dbReference>
<sequence length="41" mass="4244">MTLLPAETACRGNNVMIDGGGRTRAGDGVELRVAVGEGRWG</sequence>
<reference evidence="1 2" key="1">
    <citation type="submission" date="2021-01" db="EMBL/GenBank/DDBJ databases">
        <title>Sequencing the genomes of 1000 actinobacteria strains.</title>
        <authorList>
            <person name="Klenk H.-P."/>
        </authorList>
    </citation>
    <scope>NUCLEOTIDE SEQUENCE [LARGE SCALE GENOMIC DNA]</scope>
    <source>
        <strain evidence="1 2">DSM 100204</strain>
    </source>
</reference>
<evidence type="ECO:0000313" key="2">
    <source>
        <dbReference type="Proteomes" id="UP000764837"/>
    </source>
</evidence>